<reference evidence="1" key="1">
    <citation type="submission" date="2021-06" db="EMBL/GenBank/DDBJ databases">
        <authorList>
            <person name="Kallberg Y."/>
            <person name="Tangrot J."/>
            <person name="Rosling A."/>
        </authorList>
    </citation>
    <scope>NUCLEOTIDE SEQUENCE</scope>
    <source>
        <strain evidence="1">MA461A</strain>
    </source>
</reference>
<keyword evidence="2" id="KW-1185">Reference proteome</keyword>
<accession>A0ACA9NLG0</accession>
<comment type="caution">
    <text evidence="1">The sequence shown here is derived from an EMBL/GenBank/DDBJ whole genome shotgun (WGS) entry which is preliminary data.</text>
</comment>
<name>A0ACA9NLG0_9GLOM</name>
<evidence type="ECO:0000313" key="2">
    <source>
        <dbReference type="Proteomes" id="UP000789920"/>
    </source>
</evidence>
<organism evidence="1 2">
    <name type="scientific">Racocetra persica</name>
    <dbReference type="NCBI Taxonomy" id="160502"/>
    <lineage>
        <taxon>Eukaryota</taxon>
        <taxon>Fungi</taxon>
        <taxon>Fungi incertae sedis</taxon>
        <taxon>Mucoromycota</taxon>
        <taxon>Glomeromycotina</taxon>
        <taxon>Glomeromycetes</taxon>
        <taxon>Diversisporales</taxon>
        <taxon>Gigasporaceae</taxon>
        <taxon>Racocetra</taxon>
    </lineage>
</organism>
<feature type="non-terminal residue" evidence="1">
    <location>
        <position position="1"/>
    </location>
</feature>
<proteinExistence type="predicted"/>
<gene>
    <name evidence="1" type="ORF">RPERSI_LOCUS7931</name>
</gene>
<sequence length="59" mass="6465">DLKNGKDDNLKQAISRSVGLTEYKLNPNKAVNEVVLINSMVVMKKNQKSSCDSRADGAE</sequence>
<evidence type="ECO:0000313" key="1">
    <source>
        <dbReference type="EMBL" id="CAG8652424.1"/>
    </source>
</evidence>
<dbReference type="EMBL" id="CAJVQC010013911">
    <property type="protein sequence ID" value="CAG8652424.1"/>
    <property type="molecule type" value="Genomic_DNA"/>
</dbReference>
<protein>
    <submittedName>
        <fullName evidence="1">25423_t:CDS:1</fullName>
    </submittedName>
</protein>
<dbReference type="Proteomes" id="UP000789920">
    <property type="component" value="Unassembled WGS sequence"/>
</dbReference>